<feature type="domain" description="Ecp2 effector protein-like" evidence="1">
    <location>
        <begin position="383"/>
        <end position="473"/>
    </location>
</feature>
<evidence type="ECO:0000313" key="2">
    <source>
        <dbReference type="EMBL" id="KAF2439401.1"/>
    </source>
</evidence>
<organism evidence="2 3">
    <name type="scientific">Karstenula rhodostoma CBS 690.94</name>
    <dbReference type="NCBI Taxonomy" id="1392251"/>
    <lineage>
        <taxon>Eukaryota</taxon>
        <taxon>Fungi</taxon>
        <taxon>Dikarya</taxon>
        <taxon>Ascomycota</taxon>
        <taxon>Pezizomycotina</taxon>
        <taxon>Dothideomycetes</taxon>
        <taxon>Pleosporomycetidae</taxon>
        <taxon>Pleosporales</taxon>
        <taxon>Massarineae</taxon>
        <taxon>Didymosphaeriaceae</taxon>
        <taxon>Karstenula</taxon>
    </lineage>
</organism>
<dbReference type="OrthoDB" id="73875at2759"/>
<dbReference type="InterPro" id="IPR029226">
    <property type="entry name" value="Ecp2-like"/>
</dbReference>
<name>A0A9P4U741_9PLEO</name>
<accession>A0A9P4U741</accession>
<evidence type="ECO:0000313" key="3">
    <source>
        <dbReference type="Proteomes" id="UP000799764"/>
    </source>
</evidence>
<sequence length="487" mass="52782">MGGTTDWASNLQEYHDLLAASGSDPKTDHSRNVFIHQLHKDYQDTLFKAASTLSTILDDFKDKFAPVPPAPNTMWINFMIDLVTLRTVPAWGTFIQRSIKDAKLVVGSSHDDLKEVVKNTLSISRIITKDLLPLGDKEGPWTPEKQKTFTAYIGHVINFWANVTSDKSITRLGDIISGGKLVVPNKKQDLTVDKTAESDLQTNVLKTVFGFGIPALWSYSNAHAFVIDPGYGCDEAKEKLEKYIDGATADATGVCIDGKMYYLGRADGKSTECKCEITGDHGPYQTTCRDKKFTAPPGVEELNGEQFSGIKLEDLVKGSVNTYNQNGGKNGGAAPNVDDDGTFDALLYADVTTPGMVCLPVCSPERAFQAWGAQDTGNKLYPSSDASPSVDDCRQLIKNIQGDLTTEWSTQAVGHKQREIAKSRGCSFSVEASKTNGNVDFKAGGQDVIDIINSAIEKYGGGGKVGATGLMSCNGNVKQEDVTWGLY</sequence>
<proteinExistence type="predicted"/>
<gene>
    <name evidence="2" type="ORF">P171DRAFT_457976</name>
</gene>
<evidence type="ECO:0000259" key="1">
    <source>
        <dbReference type="Pfam" id="PF14856"/>
    </source>
</evidence>
<dbReference type="EMBL" id="MU001509">
    <property type="protein sequence ID" value="KAF2439401.1"/>
    <property type="molecule type" value="Genomic_DNA"/>
</dbReference>
<dbReference type="Proteomes" id="UP000799764">
    <property type="component" value="Unassembled WGS sequence"/>
</dbReference>
<keyword evidence="3" id="KW-1185">Reference proteome</keyword>
<comment type="caution">
    <text evidence="2">The sequence shown here is derived from an EMBL/GenBank/DDBJ whole genome shotgun (WGS) entry which is preliminary data.</text>
</comment>
<reference evidence="2" key="1">
    <citation type="journal article" date="2020" name="Stud. Mycol.">
        <title>101 Dothideomycetes genomes: a test case for predicting lifestyles and emergence of pathogens.</title>
        <authorList>
            <person name="Haridas S."/>
            <person name="Albert R."/>
            <person name="Binder M."/>
            <person name="Bloem J."/>
            <person name="Labutti K."/>
            <person name="Salamov A."/>
            <person name="Andreopoulos B."/>
            <person name="Baker S."/>
            <person name="Barry K."/>
            <person name="Bills G."/>
            <person name="Bluhm B."/>
            <person name="Cannon C."/>
            <person name="Castanera R."/>
            <person name="Culley D."/>
            <person name="Daum C."/>
            <person name="Ezra D."/>
            <person name="Gonzalez J."/>
            <person name="Henrissat B."/>
            <person name="Kuo A."/>
            <person name="Liang C."/>
            <person name="Lipzen A."/>
            <person name="Lutzoni F."/>
            <person name="Magnuson J."/>
            <person name="Mondo S."/>
            <person name="Nolan M."/>
            <person name="Ohm R."/>
            <person name="Pangilinan J."/>
            <person name="Park H.-J."/>
            <person name="Ramirez L."/>
            <person name="Alfaro M."/>
            <person name="Sun H."/>
            <person name="Tritt A."/>
            <person name="Yoshinaga Y."/>
            <person name="Zwiers L.-H."/>
            <person name="Turgeon B."/>
            <person name="Goodwin S."/>
            <person name="Spatafora J."/>
            <person name="Crous P."/>
            <person name="Grigoriev I."/>
        </authorList>
    </citation>
    <scope>NUCLEOTIDE SEQUENCE</scope>
    <source>
        <strain evidence="2">CBS 690.94</strain>
    </source>
</reference>
<dbReference type="Pfam" id="PF14856">
    <property type="entry name" value="Hce2"/>
    <property type="match status" value="1"/>
</dbReference>
<protein>
    <recommendedName>
        <fullName evidence="1">Ecp2 effector protein-like domain-containing protein</fullName>
    </recommendedName>
</protein>
<dbReference type="AlphaFoldDB" id="A0A9P4U741"/>